<dbReference type="RefSeq" id="WP_025358264.1">
    <property type="nucleotide sequence ID" value="NZ_CP007155.1"/>
</dbReference>
<dbReference type="STRING" id="1449976.KALB_4873"/>
<accession>W5WBV9</accession>
<dbReference type="KEGG" id="kal:KALB_4873"/>
<keyword evidence="2" id="KW-1185">Reference proteome</keyword>
<organism evidence="1 2">
    <name type="scientific">Kutzneria albida DSM 43870</name>
    <dbReference type="NCBI Taxonomy" id="1449976"/>
    <lineage>
        <taxon>Bacteria</taxon>
        <taxon>Bacillati</taxon>
        <taxon>Actinomycetota</taxon>
        <taxon>Actinomycetes</taxon>
        <taxon>Pseudonocardiales</taxon>
        <taxon>Pseudonocardiaceae</taxon>
        <taxon>Kutzneria</taxon>
    </lineage>
</organism>
<evidence type="ECO:0000313" key="2">
    <source>
        <dbReference type="Proteomes" id="UP000019225"/>
    </source>
</evidence>
<proteinExistence type="predicted"/>
<dbReference type="OrthoDB" id="3392713at2"/>
<sequence>MTTTTVQAPSIEERVARGAALLDEKQPDWFQQIDLDKLKLDCPARCVLGHLYGSFDRGAFVLGIAFKEAAYGFDGFEEHSELSALQAEWVRVITARREQVTR</sequence>
<evidence type="ECO:0000313" key="1">
    <source>
        <dbReference type="EMBL" id="AHH98235.1"/>
    </source>
</evidence>
<protein>
    <submittedName>
        <fullName evidence="1">Uncharacterized protein</fullName>
    </submittedName>
</protein>
<dbReference type="EMBL" id="CP007155">
    <property type="protein sequence ID" value="AHH98235.1"/>
    <property type="molecule type" value="Genomic_DNA"/>
</dbReference>
<dbReference type="Proteomes" id="UP000019225">
    <property type="component" value="Chromosome"/>
</dbReference>
<reference evidence="1 2" key="1">
    <citation type="journal article" date="2014" name="BMC Genomics">
        <title>Complete genome sequence of producer of the glycopeptide antibiotic Aculeximycin Kutzneria albida DSM 43870T, a representative of minor genus of Pseudonocardiaceae.</title>
        <authorList>
            <person name="Rebets Y."/>
            <person name="Tokovenko B."/>
            <person name="Lushchyk I."/>
            <person name="Ruckert C."/>
            <person name="Zaburannyi N."/>
            <person name="Bechthold A."/>
            <person name="Kalinowski J."/>
            <person name="Luzhetskyy A."/>
        </authorList>
    </citation>
    <scope>NUCLEOTIDE SEQUENCE [LARGE SCALE GENOMIC DNA]</scope>
    <source>
        <strain evidence="1">DSM 43870</strain>
    </source>
</reference>
<gene>
    <name evidence="1" type="ORF">KALB_4873</name>
</gene>
<dbReference type="AlphaFoldDB" id="W5WBV9"/>
<dbReference type="HOGENOM" id="CLU_2273655_0_0_11"/>
<name>W5WBV9_9PSEU</name>